<dbReference type="InterPro" id="IPR036380">
    <property type="entry name" value="Isochorismatase-like_sf"/>
</dbReference>
<organism evidence="4 5">
    <name type="scientific">Favolaschia claudopus</name>
    <dbReference type="NCBI Taxonomy" id="2862362"/>
    <lineage>
        <taxon>Eukaryota</taxon>
        <taxon>Fungi</taxon>
        <taxon>Dikarya</taxon>
        <taxon>Basidiomycota</taxon>
        <taxon>Agaricomycotina</taxon>
        <taxon>Agaricomycetes</taxon>
        <taxon>Agaricomycetidae</taxon>
        <taxon>Agaricales</taxon>
        <taxon>Marasmiineae</taxon>
        <taxon>Mycenaceae</taxon>
        <taxon>Favolaschia</taxon>
    </lineage>
</organism>
<evidence type="ECO:0000256" key="1">
    <source>
        <dbReference type="ARBA" id="ARBA00006336"/>
    </source>
</evidence>
<accession>A0AAW0BIQ0</accession>
<comment type="similarity">
    <text evidence="1">Belongs to the isochorismatase family.</text>
</comment>
<evidence type="ECO:0000259" key="3">
    <source>
        <dbReference type="Pfam" id="PF00857"/>
    </source>
</evidence>
<dbReference type="Pfam" id="PF00857">
    <property type="entry name" value="Isochorismatase"/>
    <property type="match status" value="1"/>
</dbReference>
<proteinExistence type="inferred from homology"/>
<dbReference type="AlphaFoldDB" id="A0AAW0BIQ0"/>
<dbReference type="InterPro" id="IPR000868">
    <property type="entry name" value="Isochorismatase-like_dom"/>
</dbReference>
<dbReference type="SUPFAM" id="SSF52499">
    <property type="entry name" value="Isochorismatase-like hydrolases"/>
    <property type="match status" value="1"/>
</dbReference>
<keyword evidence="2" id="KW-0378">Hydrolase</keyword>
<dbReference type="Gene3D" id="3.40.50.850">
    <property type="entry name" value="Isochorismatase-like"/>
    <property type="match status" value="1"/>
</dbReference>
<dbReference type="InterPro" id="IPR050272">
    <property type="entry name" value="Isochorismatase-like_hydrls"/>
</dbReference>
<evidence type="ECO:0000313" key="4">
    <source>
        <dbReference type="EMBL" id="KAK7025117.1"/>
    </source>
</evidence>
<feature type="domain" description="Isochorismatase-like" evidence="3">
    <location>
        <begin position="25"/>
        <end position="212"/>
    </location>
</feature>
<reference evidence="4 5" key="1">
    <citation type="journal article" date="2024" name="J Genomics">
        <title>Draft genome sequencing and assembly of Favolaschia claudopus CIRM-BRFM 2984 isolated from oak limbs.</title>
        <authorList>
            <person name="Navarro D."/>
            <person name="Drula E."/>
            <person name="Chaduli D."/>
            <person name="Cazenave R."/>
            <person name="Ahrendt S."/>
            <person name="Wang J."/>
            <person name="Lipzen A."/>
            <person name="Daum C."/>
            <person name="Barry K."/>
            <person name="Grigoriev I.V."/>
            <person name="Favel A."/>
            <person name="Rosso M.N."/>
            <person name="Martin F."/>
        </authorList>
    </citation>
    <scope>NUCLEOTIDE SEQUENCE [LARGE SCALE GENOMIC DNA]</scope>
    <source>
        <strain evidence="4 5">CIRM-BRFM 2984</strain>
    </source>
</reference>
<gene>
    <name evidence="4" type="ORF">R3P38DRAFT_3194043</name>
</gene>
<keyword evidence="5" id="KW-1185">Reference proteome</keyword>
<dbReference type="PANTHER" id="PTHR43540:SF15">
    <property type="entry name" value="BLR5631 PROTEIN"/>
    <property type="match status" value="1"/>
</dbReference>
<dbReference type="GO" id="GO:0016787">
    <property type="term" value="F:hydrolase activity"/>
    <property type="evidence" value="ECO:0007669"/>
    <property type="project" value="UniProtKB-KW"/>
</dbReference>
<protein>
    <submittedName>
        <fullName evidence="4">Isochorismatase-like protein</fullName>
    </submittedName>
</protein>
<sequence>MAAPKSFLAHLGVPPSTVSPAARDSILIIIDAQNEYLNGFLTISQETIAYSRPNILTLLQRYRAARAPVAHIKHVTPAGAPVFTPGTELAEIFPELAPLPERVARAEGNTDFEVIVTKTFPSAFADTNLEAVIKRAGVRKVVLVGYMAHVCVSTTARHAQQLGYETIVISDAVGERDLPAVGGGKLGATGKEVAEMVMVELADSFATVLKTEDVQ</sequence>
<dbReference type="Proteomes" id="UP001362999">
    <property type="component" value="Unassembled WGS sequence"/>
</dbReference>
<comment type="caution">
    <text evidence="4">The sequence shown here is derived from an EMBL/GenBank/DDBJ whole genome shotgun (WGS) entry which is preliminary data.</text>
</comment>
<evidence type="ECO:0000313" key="5">
    <source>
        <dbReference type="Proteomes" id="UP001362999"/>
    </source>
</evidence>
<name>A0AAW0BIQ0_9AGAR</name>
<evidence type="ECO:0000256" key="2">
    <source>
        <dbReference type="ARBA" id="ARBA00022801"/>
    </source>
</evidence>
<dbReference type="EMBL" id="JAWWNJ010000034">
    <property type="protein sequence ID" value="KAK7025117.1"/>
    <property type="molecule type" value="Genomic_DNA"/>
</dbReference>
<dbReference type="PANTHER" id="PTHR43540">
    <property type="entry name" value="PEROXYUREIDOACRYLATE/UREIDOACRYLATE AMIDOHYDROLASE-RELATED"/>
    <property type="match status" value="1"/>
</dbReference>